<dbReference type="Pfam" id="PF06580">
    <property type="entry name" value="His_kinase"/>
    <property type="match status" value="1"/>
</dbReference>
<evidence type="ECO:0000313" key="5">
    <source>
        <dbReference type="EMBL" id="MBB6690899.1"/>
    </source>
</evidence>
<proteinExistence type="predicted"/>
<dbReference type="AlphaFoldDB" id="A0A841TT83"/>
<dbReference type="SUPFAM" id="SSF55874">
    <property type="entry name" value="ATPase domain of HSP90 chaperone/DNA topoisomerase II/histidine kinase"/>
    <property type="match status" value="1"/>
</dbReference>
<dbReference type="InterPro" id="IPR010559">
    <property type="entry name" value="Sig_transdc_His_kin_internal"/>
</dbReference>
<dbReference type="RefSeq" id="WP_185134895.1">
    <property type="nucleotide sequence ID" value="NZ_JACJVR010000019.1"/>
</dbReference>
<dbReference type="GO" id="GO:0016020">
    <property type="term" value="C:membrane"/>
    <property type="evidence" value="ECO:0007669"/>
    <property type="project" value="InterPro"/>
</dbReference>
<dbReference type="EMBL" id="JACJVR010000019">
    <property type="protein sequence ID" value="MBB6690899.1"/>
    <property type="molecule type" value="Genomic_DNA"/>
</dbReference>
<organism evidence="5 6">
    <name type="scientific">Cohnella xylanilytica</name>
    <dbReference type="NCBI Taxonomy" id="557555"/>
    <lineage>
        <taxon>Bacteria</taxon>
        <taxon>Bacillati</taxon>
        <taxon>Bacillota</taxon>
        <taxon>Bacilli</taxon>
        <taxon>Bacillales</taxon>
        <taxon>Paenibacillaceae</taxon>
        <taxon>Cohnella</taxon>
    </lineage>
</organism>
<feature type="compositionally biased region" description="Basic and acidic residues" evidence="2">
    <location>
        <begin position="600"/>
        <end position="617"/>
    </location>
</feature>
<protein>
    <submittedName>
        <fullName evidence="5">Sensor histidine kinase</fullName>
    </submittedName>
</protein>
<evidence type="ECO:0000256" key="2">
    <source>
        <dbReference type="SAM" id="MobiDB-lite"/>
    </source>
</evidence>
<dbReference type="SMART" id="SM00387">
    <property type="entry name" value="HATPase_c"/>
    <property type="match status" value="1"/>
</dbReference>
<dbReference type="Gene3D" id="6.10.340.10">
    <property type="match status" value="1"/>
</dbReference>
<dbReference type="Proteomes" id="UP000553776">
    <property type="component" value="Unassembled WGS sequence"/>
</dbReference>
<feature type="coiled-coil region" evidence="1">
    <location>
        <begin position="342"/>
        <end position="381"/>
    </location>
</feature>
<evidence type="ECO:0000259" key="4">
    <source>
        <dbReference type="SMART" id="SM00387"/>
    </source>
</evidence>
<dbReference type="InterPro" id="IPR050640">
    <property type="entry name" value="Bact_2-comp_sensor_kinase"/>
</dbReference>
<name>A0A841TT83_9BACL</name>
<feature type="compositionally biased region" description="Basic and acidic residues" evidence="2">
    <location>
        <begin position="563"/>
        <end position="572"/>
    </location>
</feature>
<feature type="domain" description="Histidine kinase/HSP90-like ATPase" evidence="4">
    <location>
        <begin position="465"/>
        <end position="599"/>
    </location>
</feature>
<dbReference type="InterPro" id="IPR003594">
    <property type="entry name" value="HATPase_dom"/>
</dbReference>
<feature type="transmembrane region" description="Helical" evidence="3">
    <location>
        <begin position="285"/>
        <end position="307"/>
    </location>
</feature>
<keyword evidence="1" id="KW-0175">Coiled coil</keyword>
<evidence type="ECO:0000313" key="6">
    <source>
        <dbReference type="Proteomes" id="UP000553776"/>
    </source>
</evidence>
<keyword evidence="3" id="KW-0472">Membrane</keyword>
<dbReference type="GO" id="GO:0000155">
    <property type="term" value="F:phosphorelay sensor kinase activity"/>
    <property type="evidence" value="ECO:0007669"/>
    <property type="project" value="InterPro"/>
</dbReference>
<keyword evidence="5" id="KW-0808">Transferase</keyword>
<reference evidence="5 6" key="1">
    <citation type="submission" date="2020-08" db="EMBL/GenBank/DDBJ databases">
        <title>Cohnella phylogeny.</title>
        <authorList>
            <person name="Dunlap C."/>
        </authorList>
    </citation>
    <scope>NUCLEOTIDE SEQUENCE [LARGE SCALE GENOMIC DNA]</scope>
    <source>
        <strain evidence="5 6">DSM 25239</strain>
    </source>
</reference>
<comment type="caution">
    <text evidence="5">The sequence shown here is derived from an EMBL/GenBank/DDBJ whole genome shotgun (WGS) entry which is preliminary data.</text>
</comment>
<dbReference type="Pfam" id="PF02518">
    <property type="entry name" value="HATPase_c"/>
    <property type="match status" value="1"/>
</dbReference>
<dbReference type="PANTHER" id="PTHR34220:SF7">
    <property type="entry name" value="SENSOR HISTIDINE KINASE YPDA"/>
    <property type="match status" value="1"/>
</dbReference>
<accession>A0A841TT83</accession>
<dbReference type="InterPro" id="IPR036890">
    <property type="entry name" value="HATPase_C_sf"/>
</dbReference>
<keyword evidence="3" id="KW-1133">Transmembrane helix</keyword>
<dbReference type="PANTHER" id="PTHR34220">
    <property type="entry name" value="SENSOR HISTIDINE KINASE YPDA"/>
    <property type="match status" value="1"/>
</dbReference>
<keyword evidence="3" id="KW-0812">Transmembrane</keyword>
<gene>
    <name evidence="5" type="ORF">H7B90_05725</name>
</gene>
<keyword evidence="6" id="KW-1185">Reference proteome</keyword>
<sequence>MRWTSLAKWNTLRNQMLIGFLLVMLIILTVVGGITFNSVSTLLKNNAERHIQQTAVQANGRLDALLDKVDTLTTQIATNDYVQKLLLREAAGIPSGFNERQSLLQIANSYMAYSSGIQSLELYTKDYRRLFPLDEIDLGSRVDRDWIAAADAAKGRLVWVGIDPRQPSMVLAIRRVSLIDRSYSAGGYLTVHLNRDYFVMNDDLANEAPRDGEFMLLADGKGTPITSDLSLDDARSALEQEGRDVRLGGEELIAVRQSSSTSGWTLVLLTPVHATTEGISVLRTAILVSVGIGAFLFALLTLLLSTMMTRPILKLMKTMRGARLGGLKPNPSPAPAVAALEIRELNNTYNQMVTDMNELIRVVYEKELTQSRTELKALQAQINPHFLFNTLEAFYWSLEDKGEEELARIVVAMSGLFRYVIGGASGDEWVTVRDELEHAERYLQIMQMRLGDRLSWRIEADSGLEEVPIPKLLVQPLVENAILHGVENKLGPGTVTIEVARSERPGYAVVVVRDDGPGMDEEKVASLLKGAEGRPAGSSRGTGVAMANVQRRLKLYFPEAEAEGEREGDEGRSQGQPGLRIESEPGRGTTVSFEIALPGEKSDGKTSEKPGEEGDRA</sequence>
<evidence type="ECO:0000256" key="3">
    <source>
        <dbReference type="SAM" id="Phobius"/>
    </source>
</evidence>
<feature type="region of interest" description="Disordered" evidence="2">
    <location>
        <begin position="559"/>
        <end position="617"/>
    </location>
</feature>
<dbReference type="Gene3D" id="3.30.565.10">
    <property type="entry name" value="Histidine kinase-like ATPase, C-terminal domain"/>
    <property type="match status" value="1"/>
</dbReference>
<evidence type="ECO:0000256" key="1">
    <source>
        <dbReference type="SAM" id="Coils"/>
    </source>
</evidence>
<keyword evidence="5" id="KW-0418">Kinase</keyword>